<dbReference type="OrthoDB" id="84452at2759"/>
<gene>
    <name evidence="1" type="ORF">SPRG_20671</name>
</gene>
<sequence>MDLNIWVDVLAAPMTHLAPSLAARLTLQVLAAVKEVQDAIWICHYVRADDALANLLDRLFTQQAMHMDQVTFIMDVFVPLHDAFVDSDLASLAMDLAMRSVPVLAARLALMSTRETSTMAAWPCDCRTCTKLKTFARDPEPRTEWFVTRGCKYLTQRMEAGTAFHWYPSHAQDLCWELVHKHTPSLVNNPTDLVTKMHDAKARLERSLAAPLQN</sequence>
<dbReference type="AlphaFoldDB" id="A0A067CFF8"/>
<proteinExistence type="predicted"/>
<dbReference type="KEGG" id="spar:SPRG_20671"/>
<keyword evidence="2" id="KW-1185">Reference proteome</keyword>
<evidence type="ECO:0000313" key="2">
    <source>
        <dbReference type="Proteomes" id="UP000030745"/>
    </source>
</evidence>
<protein>
    <submittedName>
        <fullName evidence="1">Uncharacterized protein</fullName>
    </submittedName>
</protein>
<dbReference type="RefSeq" id="XP_012203774.1">
    <property type="nucleotide sequence ID" value="XM_012348384.1"/>
</dbReference>
<evidence type="ECO:0000313" key="1">
    <source>
        <dbReference type="EMBL" id="KDO25552.1"/>
    </source>
</evidence>
<dbReference type="EMBL" id="KK583231">
    <property type="protein sequence ID" value="KDO25552.1"/>
    <property type="molecule type" value="Genomic_DNA"/>
</dbReference>
<dbReference type="VEuPathDB" id="FungiDB:SPRG_20671"/>
<dbReference type="Proteomes" id="UP000030745">
    <property type="component" value="Unassembled WGS sequence"/>
</dbReference>
<dbReference type="GeneID" id="24141742"/>
<organism evidence="1 2">
    <name type="scientific">Saprolegnia parasitica (strain CBS 223.65)</name>
    <dbReference type="NCBI Taxonomy" id="695850"/>
    <lineage>
        <taxon>Eukaryota</taxon>
        <taxon>Sar</taxon>
        <taxon>Stramenopiles</taxon>
        <taxon>Oomycota</taxon>
        <taxon>Saprolegniomycetes</taxon>
        <taxon>Saprolegniales</taxon>
        <taxon>Saprolegniaceae</taxon>
        <taxon>Saprolegnia</taxon>
    </lineage>
</organism>
<name>A0A067CFF8_SAPPC</name>
<accession>A0A067CFF8</accession>
<reference evidence="1 2" key="1">
    <citation type="journal article" date="2013" name="PLoS Genet.">
        <title>Distinctive expansion of potential virulence genes in the genome of the oomycete fish pathogen Saprolegnia parasitica.</title>
        <authorList>
            <person name="Jiang R.H."/>
            <person name="de Bruijn I."/>
            <person name="Haas B.J."/>
            <person name="Belmonte R."/>
            <person name="Lobach L."/>
            <person name="Christie J."/>
            <person name="van den Ackerveken G."/>
            <person name="Bottin A."/>
            <person name="Bulone V."/>
            <person name="Diaz-Moreno S.M."/>
            <person name="Dumas B."/>
            <person name="Fan L."/>
            <person name="Gaulin E."/>
            <person name="Govers F."/>
            <person name="Grenville-Briggs L.J."/>
            <person name="Horner N.R."/>
            <person name="Levin J.Z."/>
            <person name="Mammella M."/>
            <person name="Meijer H.J."/>
            <person name="Morris P."/>
            <person name="Nusbaum C."/>
            <person name="Oome S."/>
            <person name="Phillips A.J."/>
            <person name="van Rooyen D."/>
            <person name="Rzeszutek E."/>
            <person name="Saraiva M."/>
            <person name="Secombes C.J."/>
            <person name="Seidl M.F."/>
            <person name="Snel B."/>
            <person name="Stassen J.H."/>
            <person name="Sykes S."/>
            <person name="Tripathy S."/>
            <person name="van den Berg H."/>
            <person name="Vega-Arreguin J.C."/>
            <person name="Wawra S."/>
            <person name="Young S.K."/>
            <person name="Zeng Q."/>
            <person name="Dieguez-Uribeondo J."/>
            <person name="Russ C."/>
            <person name="Tyler B.M."/>
            <person name="van West P."/>
        </authorList>
    </citation>
    <scope>NUCLEOTIDE SEQUENCE [LARGE SCALE GENOMIC DNA]</scope>
    <source>
        <strain evidence="1 2">CBS 223.65</strain>
    </source>
</reference>